<name>A0A371R460_9CREN</name>
<dbReference type="OrthoDB" id="384540at2157"/>
<comment type="caution">
    <text evidence="1">The sequence shown here is derived from an EMBL/GenBank/DDBJ whole genome shotgun (WGS) entry which is preliminary data.</text>
</comment>
<evidence type="ECO:0000313" key="3">
    <source>
        <dbReference type="Proteomes" id="UP000256877"/>
    </source>
</evidence>
<evidence type="ECO:0000313" key="4">
    <source>
        <dbReference type="Proteomes" id="UP000257123"/>
    </source>
</evidence>
<accession>A0A371R460</accession>
<reference evidence="3 4" key="1">
    <citation type="submission" date="2017-07" db="EMBL/GenBank/DDBJ databases">
        <title>Draft genome sequence of aerobic hyperthermophilic archaea, Pyrobaculum aerophilum YKB31 and YKB32.</title>
        <authorList>
            <person name="Mochizuki T."/>
            <person name="Berliner A.J."/>
            <person name="Yoshida-Takashima Y."/>
            <person name="Takaki Y."/>
            <person name="Nunoura T."/>
            <person name="Takai K."/>
        </authorList>
    </citation>
    <scope>NUCLEOTIDE SEQUENCE [LARGE SCALE GENOMIC DNA]</scope>
    <source>
        <strain evidence="1 4">YKB31</strain>
        <strain evidence="2 3">YKB32</strain>
    </source>
</reference>
<dbReference type="Proteomes" id="UP000257123">
    <property type="component" value="Unassembled WGS sequence"/>
</dbReference>
<proteinExistence type="predicted"/>
<dbReference type="EMBL" id="NMUE01000001">
    <property type="protein sequence ID" value="RFA98576.1"/>
    <property type="molecule type" value="Genomic_DNA"/>
</dbReference>
<dbReference type="Proteomes" id="UP000256877">
    <property type="component" value="Unassembled WGS sequence"/>
</dbReference>
<gene>
    <name evidence="1" type="ORF">CGL51_00140</name>
    <name evidence="2" type="ORF">CGL52_02105</name>
</gene>
<evidence type="ECO:0000313" key="2">
    <source>
        <dbReference type="EMBL" id="RFB00068.1"/>
    </source>
</evidence>
<dbReference type="EMBL" id="NMUF01000004">
    <property type="protein sequence ID" value="RFB00068.1"/>
    <property type="molecule type" value="Genomic_DNA"/>
</dbReference>
<dbReference type="AlphaFoldDB" id="A0A371R460"/>
<evidence type="ECO:0000313" key="1">
    <source>
        <dbReference type="EMBL" id="RFA98576.1"/>
    </source>
</evidence>
<sequence length="82" mass="9364">MPYQCDRVFTLGYAVWLGYQPAYVTVSHGLSDGDSIYQPCYYTCGGERTGYIGNVDNQPRYIEFRAVDCVNKFYGISFRYGS</sequence>
<organism evidence="1 4">
    <name type="scientific">Pyrobaculum aerophilum</name>
    <dbReference type="NCBI Taxonomy" id="13773"/>
    <lineage>
        <taxon>Archaea</taxon>
        <taxon>Thermoproteota</taxon>
        <taxon>Thermoprotei</taxon>
        <taxon>Thermoproteales</taxon>
        <taxon>Thermoproteaceae</taxon>
        <taxon>Pyrobaculum</taxon>
    </lineage>
</organism>
<protein>
    <submittedName>
        <fullName evidence="1">Uncharacterized protein</fullName>
    </submittedName>
</protein>